<dbReference type="Gene3D" id="3.10.590.10">
    <property type="entry name" value="ph1033 like domains"/>
    <property type="match status" value="1"/>
</dbReference>
<reference evidence="3 4" key="1">
    <citation type="submission" date="2021-03" db="EMBL/GenBank/DDBJ databases">
        <title>Whole genome sequence of Metabacillus bambusae BG109.</title>
        <authorList>
            <person name="Jeong J.W."/>
        </authorList>
    </citation>
    <scope>NUCLEOTIDE SEQUENCE [LARGE SCALE GENOMIC DNA]</scope>
    <source>
        <strain evidence="3 4">BG109</strain>
    </source>
</reference>
<evidence type="ECO:0000259" key="2">
    <source>
        <dbReference type="Pfam" id="PF01878"/>
    </source>
</evidence>
<dbReference type="Pfam" id="PF01878">
    <property type="entry name" value="EVE"/>
    <property type="match status" value="1"/>
</dbReference>
<sequence>MQLNRYWIGVASRDHVESGVQDGFAQLCHGKPEPLKNMSNGDWIIYYSPKVNYKENTPHQKFTAIGRVIDDIIFQVDSGNNFFPFRRNIDFISCNETPIQPLIPQLSFIKSAKYWGYSFRFGHLEINEKDFTLIAERMINERGG</sequence>
<dbReference type="CDD" id="cd21132">
    <property type="entry name" value="EVE-like"/>
    <property type="match status" value="1"/>
</dbReference>
<accession>A0ABS3MYM7</accession>
<evidence type="ECO:0000256" key="1">
    <source>
        <dbReference type="HAMAP-Rule" id="MF_00771"/>
    </source>
</evidence>
<dbReference type="NCBIfam" id="NF002616">
    <property type="entry name" value="PRK02268.1-2"/>
    <property type="match status" value="1"/>
</dbReference>
<evidence type="ECO:0000313" key="3">
    <source>
        <dbReference type="EMBL" id="MBO1511109.1"/>
    </source>
</evidence>
<protein>
    <recommendedName>
        <fullName evidence="1">UPF0310 protein I7822_05360</fullName>
    </recommendedName>
</protein>
<dbReference type="SUPFAM" id="SSF88697">
    <property type="entry name" value="PUA domain-like"/>
    <property type="match status" value="1"/>
</dbReference>
<gene>
    <name evidence="3" type="ORF">I7822_05360</name>
</gene>
<dbReference type="InterPro" id="IPR002740">
    <property type="entry name" value="EVE_domain"/>
</dbReference>
<feature type="domain" description="EVE" evidence="2">
    <location>
        <begin position="5"/>
        <end position="136"/>
    </location>
</feature>
<name>A0ABS3MYM7_9BACI</name>
<dbReference type="EMBL" id="JAGDEL010000003">
    <property type="protein sequence ID" value="MBO1511109.1"/>
    <property type="molecule type" value="Genomic_DNA"/>
</dbReference>
<keyword evidence="4" id="KW-1185">Reference proteome</keyword>
<proteinExistence type="inferred from homology"/>
<dbReference type="RefSeq" id="WP_207975825.1">
    <property type="nucleotide sequence ID" value="NZ_JAGDEL010000003.1"/>
</dbReference>
<comment type="similarity">
    <text evidence="1">Belongs to the UPF0310 family.</text>
</comment>
<dbReference type="HAMAP" id="MF_00771">
    <property type="entry name" value="UPF0310"/>
    <property type="match status" value="1"/>
</dbReference>
<dbReference type="Proteomes" id="UP000663981">
    <property type="component" value="Unassembled WGS sequence"/>
</dbReference>
<dbReference type="InterPro" id="IPR015947">
    <property type="entry name" value="PUA-like_sf"/>
</dbReference>
<dbReference type="InterPro" id="IPR022996">
    <property type="entry name" value="UPF0310"/>
</dbReference>
<organism evidence="3 4">
    <name type="scientific">Metabacillus bambusae</name>
    <dbReference type="NCBI Taxonomy" id="2795218"/>
    <lineage>
        <taxon>Bacteria</taxon>
        <taxon>Bacillati</taxon>
        <taxon>Bacillota</taxon>
        <taxon>Bacilli</taxon>
        <taxon>Bacillales</taxon>
        <taxon>Bacillaceae</taxon>
        <taxon>Metabacillus</taxon>
    </lineage>
</organism>
<evidence type="ECO:0000313" key="4">
    <source>
        <dbReference type="Proteomes" id="UP000663981"/>
    </source>
</evidence>
<comment type="caution">
    <text evidence="3">The sequence shown here is derived from an EMBL/GenBank/DDBJ whole genome shotgun (WGS) entry which is preliminary data.</text>
</comment>